<dbReference type="SUPFAM" id="SSF51735">
    <property type="entry name" value="NAD(P)-binding Rossmann-fold domains"/>
    <property type="match status" value="1"/>
</dbReference>
<dbReference type="InterPro" id="IPR036291">
    <property type="entry name" value="NAD(P)-bd_dom_sf"/>
</dbReference>
<dbReference type="AlphaFoldDB" id="A0A1V5M8L5"/>
<keyword evidence="1 3" id="KW-0560">Oxidoreductase</keyword>
<dbReference type="GO" id="GO:0008926">
    <property type="term" value="F:mannitol-1-phosphate 5-dehydrogenase activity"/>
    <property type="evidence" value="ECO:0007669"/>
    <property type="project" value="UniProtKB-EC"/>
</dbReference>
<protein>
    <submittedName>
        <fullName evidence="3">Mannitol-1-phosphate 5-dehydrogenase</fullName>
        <ecNumber evidence="3">1.1.1.17</ecNumber>
    </submittedName>
</protein>
<dbReference type="Gene3D" id="3.40.50.720">
    <property type="entry name" value="NAD(P)-binding Rossmann-like Domain"/>
    <property type="match status" value="1"/>
</dbReference>
<dbReference type="Pfam" id="PF01232">
    <property type="entry name" value="Mannitol_dh"/>
    <property type="match status" value="1"/>
</dbReference>
<sequence length="104" mass="11132">MTGRERPAVIFGAGNIGRGFLGQLFFNAGYRTCFVEARPELAALLNERGAYPLWIVSDAETRRYRISNLAALPVGSIDRVAAALADADTGAPAANACVVNLWYA</sequence>
<proteinExistence type="predicted"/>
<gene>
    <name evidence="3" type="primary">mtlD</name>
    <name evidence="3" type="ORF">BWY73_01477</name>
</gene>
<evidence type="ECO:0000313" key="3">
    <source>
        <dbReference type="EMBL" id="OPZ89567.1"/>
    </source>
</evidence>
<accession>A0A1V5M8L5</accession>
<dbReference type="EC" id="1.1.1.17" evidence="3"/>
<organism evidence="3">
    <name type="scientific">candidate division TA06 bacterium ADurb.Bin417</name>
    <dbReference type="NCBI Taxonomy" id="1852828"/>
    <lineage>
        <taxon>Bacteria</taxon>
        <taxon>Bacteria division TA06</taxon>
    </lineage>
</organism>
<dbReference type="InterPro" id="IPR013131">
    <property type="entry name" value="Mannitol_DH_N"/>
</dbReference>
<evidence type="ECO:0000256" key="1">
    <source>
        <dbReference type="ARBA" id="ARBA00023002"/>
    </source>
</evidence>
<feature type="domain" description="Mannitol dehydrogenase N-terminal" evidence="2">
    <location>
        <begin position="8"/>
        <end position="86"/>
    </location>
</feature>
<name>A0A1V5M8L5_UNCT6</name>
<reference evidence="3" key="1">
    <citation type="submission" date="2017-02" db="EMBL/GenBank/DDBJ databases">
        <title>Delving into the versatile metabolic prowess of the omnipresent phylum Bacteroidetes.</title>
        <authorList>
            <person name="Nobu M.K."/>
            <person name="Mei R."/>
            <person name="Narihiro T."/>
            <person name="Kuroda K."/>
            <person name="Liu W.-T."/>
        </authorList>
    </citation>
    <scope>NUCLEOTIDE SEQUENCE</scope>
    <source>
        <strain evidence="3">ADurb.Bin417</strain>
    </source>
</reference>
<dbReference type="EMBL" id="MWAK01000352">
    <property type="protein sequence ID" value="OPZ89567.1"/>
    <property type="molecule type" value="Genomic_DNA"/>
</dbReference>
<dbReference type="Proteomes" id="UP000485484">
    <property type="component" value="Unassembled WGS sequence"/>
</dbReference>
<comment type="caution">
    <text evidence="3">The sequence shown here is derived from an EMBL/GenBank/DDBJ whole genome shotgun (WGS) entry which is preliminary data.</text>
</comment>
<evidence type="ECO:0000259" key="2">
    <source>
        <dbReference type="Pfam" id="PF01232"/>
    </source>
</evidence>